<dbReference type="AlphaFoldDB" id="A0A7W4LNK4"/>
<dbReference type="InterPro" id="IPR011006">
    <property type="entry name" value="CheY-like_superfamily"/>
</dbReference>
<dbReference type="Gene3D" id="3.40.50.2300">
    <property type="match status" value="1"/>
</dbReference>
<dbReference type="InterPro" id="IPR002545">
    <property type="entry name" value="CheW-lke_dom"/>
</dbReference>
<keyword evidence="5" id="KW-1185">Reference proteome</keyword>
<dbReference type="Proteomes" id="UP000542720">
    <property type="component" value="Unassembled WGS sequence"/>
</dbReference>
<proteinExistence type="predicted"/>
<dbReference type="PROSITE" id="PS50851">
    <property type="entry name" value="CHEW"/>
    <property type="match status" value="1"/>
</dbReference>
<accession>A0A7W4LNK4</accession>
<dbReference type="PIRSF" id="PIRSF002867">
    <property type="entry name" value="CheV"/>
    <property type="match status" value="1"/>
</dbReference>
<organism evidence="4 5">
    <name type="scientific">Aquipseudomonas ullengensis</name>
    <dbReference type="NCBI Taxonomy" id="2759166"/>
    <lineage>
        <taxon>Bacteria</taxon>
        <taxon>Pseudomonadati</taxon>
        <taxon>Pseudomonadota</taxon>
        <taxon>Gammaproteobacteria</taxon>
        <taxon>Pseudomonadales</taxon>
        <taxon>Pseudomonadaceae</taxon>
        <taxon>Aquipseudomonas</taxon>
    </lineage>
</organism>
<evidence type="ECO:0000313" key="4">
    <source>
        <dbReference type="EMBL" id="MBB2496452.1"/>
    </source>
</evidence>
<sequence>MAGILDTVDQRTQLVGENRLEILMFRLAGRQLFAINVFKVQEVLQLPKLTLMPHRHPYVCGVVNLRGQTLPVIDLSQAIGMRPITPSPSSTIIVTEYNRSVQAFLVGGVDRILNLNWESILPPPGGAGRQHYLTAITKVEDQIVEIIDVEKVLSEIAPMSTKISDEKLADPLLAKAVGREVLLVDDSKVALNQLRETMAQLGIRTHSVSDGLKALQQLKQWADTGEVMTDKLLMIFTDAEMPEMDGYRLTTEIRNDPRLKDLYVVLHTSLSGSFNEAMVKKVGCDNFLSKFQPDKLVDVIRERLQLDE</sequence>
<keyword evidence="1" id="KW-0597">Phosphoprotein</keyword>
<dbReference type="Gene3D" id="2.30.30.40">
    <property type="entry name" value="SH3 Domains"/>
    <property type="match status" value="1"/>
</dbReference>
<dbReference type="PANTHER" id="PTHR47233">
    <property type="entry name" value="CHEMOTAXIS PROTEIN CHEV"/>
    <property type="match status" value="1"/>
</dbReference>
<reference evidence="4 5" key="1">
    <citation type="submission" date="2020-08" db="EMBL/GenBank/DDBJ databases">
        <authorList>
            <person name="Kim C.M."/>
        </authorList>
    </citation>
    <scope>NUCLEOTIDE SEQUENCE [LARGE SCALE GENOMIC DNA]</scope>
    <source>
        <strain evidence="4 5">UL070</strain>
    </source>
</reference>
<evidence type="ECO:0000259" key="2">
    <source>
        <dbReference type="PROSITE" id="PS50110"/>
    </source>
</evidence>
<dbReference type="Pfam" id="PF01584">
    <property type="entry name" value="CheW"/>
    <property type="match status" value="1"/>
</dbReference>
<dbReference type="Pfam" id="PF00072">
    <property type="entry name" value="Response_reg"/>
    <property type="match status" value="1"/>
</dbReference>
<dbReference type="RefSeq" id="WP_183089991.1">
    <property type="nucleotide sequence ID" value="NZ_JACJUD010000005.1"/>
</dbReference>
<dbReference type="SUPFAM" id="SSF52172">
    <property type="entry name" value="CheY-like"/>
    <property type="match status" value="1"/>
</dbReference>
<dbReference type="PROSITE" id="PS50110">
    <property type="entry name" value="RESPONSE_REGULATORY"/>
    <property type="match status" value="1"/>
</dbReference>
<evidence type="ECO:0000256" key="1">
    <source>
        <dbReference type="PROSITE-ProRule" id="PRU00169"/>
    </source>
</evidence>
<dbReference type="SUPFAM" id="SSF50341">
    <property type="entry name" value="CheW-like"/>
    <property type="match status" value="1"/>
</dbReference>
<dbReference type="InterPro" id="IPR001789">
    <property type="entry name" value="Sig_transdc_resp-reg_receiver"/>
</dbReference>
<comment type="caution">
    <text evidence="4">The sequence shown here is derived from an EMBL/GenBank/DDBJ whole genome shotgun (WGS) entry which is preliminary data.</text>
</comment>
<evidence type="ECO:0000259" key="3">
    <source>
        <dbReference type="PROSITE" id="PS50851"/>
    </source>
</evidence>
<protein>
    <submittedName>
        <fullName evidence="4">Chemotaxis protein CheV</fullName>
    </submittedName>
</protein>
<evidence type="ECO:0000313" key="5">
    <source>
        <dbReference type="Proteomes" id="UP000542720"/>
    </source>
</evidence>
<dbReference type="EMBL" id="JACJUD010000005">
    <property type="protein sequence ID" value="MBB2496452.1"/>
    <property type="molecule type" value="Genomic_DNA"/>
</dbReference>
<dbReference type="SMART" id="SM00260">
    <property type="entry name" value="CheW"/>
    <property type="match status" value="1"/>
</dbReference>
<gene>
    <name evidence="4" type="ORF">H3H51_15600</name>
</gene>
<name>A0A7W4LNK4_9GAMM</name>
<feature type="domain" description="Response regulatory" evidence="2">
    <location>
        <begin position="180"/>
        <end position="305"/>
    </location>
</feature>
<feature type="modified residue" description="4-aspartylphosphate" evidence="1">
    <location>
        <position position="238"/>
    </location>
</feature>
<dbReference type="InterPro" id="IPR036061">
    <property type="entry name" value="CheW-like_dom_sf"/>
</dbReference>
<dbReference type="Gene3D" id="2.40.50.180">
    <property type="entry name" value="CheA-289, Domain 4"/>
    <property type="match status" value="1"/>
</dbReference>
<dbReference type="GO" id="GO:0006935">
    <property type="term" value="P:chemotaxis"/>
    <property type="evidence" value="ECO:0007669"/>
    <property type="project" value="InterPro"/>
</dbReference>
<dbReference type="SMART" id="SM00448">
    <property type="entry name" value="REC"/>
    <property type="match status" value="1"/>
</dbReference>
<dbReference type="CDD" id="cd19924">
    <property type="entry name" value="REC_CheV-like"/>
    <property type="match status" value="1"/>
</dbReference>
<dbReference type="InterPro" id="IPR024181">
    <property type="entry name" value="Chemotax_regulator_CheV"/>
</dbReference>
<dbReference type="PANTHER" id="PTHR47233:SF3">
    <property type="entry name" value="CHEMOTAXIS PROTEIN CHEV"/>
    <property type="match status" value="1"/>
</dbReference>
<dbReference type="GO" id="GO:0000160">
    <property type="term" value="P:phosphorelay signal transduction system"/>
    <property type="evidence" value="ECO:0007669"/>
    <property type="project" value="InterPro"/>
</dbReference>
<feature type="domain" description="CheW-like" evidence="3">
    <location>
        <begin position="19"/>
        <end position="158"/>
    </location>
</feature>